<feature type="region of interest" description="Disordered" evidence="4">
    <location>
        <begin position="27"/>
        <end position="64"/>
    </location>
</feature>
<dbReference type="SUPFAM" id="SSF57667">
    <property type="entry name" value="beta-beta-alpha zinc fingers"/>
    <property type="match status" value="1"/>
</dbReference>
<dbReference type="GO" id="GO:0000398">
    <property type="term" value="P:mRNA splicing, via spliceosome"/>
    <property type="evidence" value="ECO:0007669"/>
    <property type="project" value="InterPro"/>
</dbReference>
<name>A0A9P9D868_9PLEO</name>
<evidence type="ECO:0000259" key="5">
    <source>
        <dbReference type="SMART" id="SM00451"/>
    </source>
</evidence>
<dbReference type="SMART" id="SM00451">
    <property type="entry name" value="ZnF_U1"/>
    <property type="match status" value="1"/>
</dbReference>
<organism evidence="6 7">
    <name type="scientific">Dendryphion nanum</name>
    <dbReference type="NCBI Taxonomy" id="256645"/>
    <lineage>
        <taxon>Eukaryota</taxon>
        <taxon>Fungi</taxon>
        <taxon>Dikarya</taxon>
        <taxon>Ascomycota</taxon>
        <taxon>Pezizomycotina</taxon>
        <taxon>Dothideomycetes</taxon>
        <taxon>Pleosporomycetidae</taxon>
        <taxon>Pleosporales</taxon>
        <taxon>Torulaceae</taxon>
        <taxon>Dendryphion</taxon>
    </lineage>
</organism>
<dbReference type="InterPro" id="IPR036236">
    <property type="entry name" value="Znf_C2H2_sf"/>
</dbReference>
<evidence type="ECO:0000256" key="1">
    <source>
        <dbReference type="ARBA" id="ARBA00022723"/>
    </source>
</evidence>
<dbReference type="InterPro" id="IPR003604">
    <property type="entry name" value="Matrin/U1-like-C_Znf_C2H2"/>
</dbReference>
<evidence type="ECO:0000313" key="6">
    <source>
        <dbReference type="EMBL" id="KAH7114471.1"/>
    </source>
</evidence>
<evidence type="ECO:0000256" key="3">
    <source>
        <dbReference type="ARBA" id="ARBA00022833"/>
    </source>
</evidence>
<sequence>MSEYWKSTPKYWCKFCSLFVKDTKFDRKQHDSTGRHQGNIQRSLRGLHREKAAEDRQQQRAKDEIARLNGLVPGSASDASAGAGANAPGGDIRVGATPTFTKGSGQQATLEDRKRQAHELAAMGVAVPEQMRAELALVGDWQVVSQKIVGGEEKPLNTGIRKRKVDEEEQEALAAGEIITKKKGWGNTFKSFPGKMGGADDEVESLFKKVKKPAIKTEVEPEIKAEPIVKEESELKDEEQCATSSVLDIPTKEEADATAAAIKTEEEASVPAVVFKKRKKVAR</sequence>
<dbReference type="GO" id="GO:0003723">
    <property type="term" value="F:RNA binding"/>
    <property type="evidence" value="ECO:0007669"/>
    <property type="project" value="TreeGrafter"/>
</dbReference>
<dbReference type="InterPro" id="IPR013085">
    <property type="entry name" value="U1-CZ_Znf_C2H2"/>
</dbReference>
<protein>
    <recommendedName>
        <fullName evidence="5">U1-type domain-containing protein</fullName>
    </recommendedName>
</protein>
<accession>A0A9P9D868</accession>
<keyword evidence="3" id="KW-0862">Zinc</keyword>
<keyword evidence="2" id="KW-0863">Zinc-finger</keyword>
<feature type="compositionally biased region" description="Basic and acidic residues" evidence="4">
    <location>
        <begin position="47"/>
        <end position="64"/>
    </location>
</feature>
<dbReference type="PANTHER" id="PTHR13173:SF10">
    <property type="entry name" value="WW DOMAIN-BINDING PROTEIN 4"/>
    <property type="match status" value="1"/>
</dbReference>
<dbReference type="EMBL" id="JAGMWT010000017">
    <property type="protein sequence ID" value="KAH7114471.1"/>
    <property type="molecule type" value="Genomic_DNA"/>
</dbReference>
<comment type="caution">
    <text evidence="6">The sequence shown here is derived from an EMBL/GenBank/DDBJ whole genome shotgun (WGS) entry which is preliminary data.</text>
</comment>
<dbReference type="InterPro" id="IPR040023">
    <property type="entry name" value="WBP4"/>
</dbReference>
<dbReference type="GO" id="GO:0008270">
    <property type="term" value="F:zinc ion binding"/>
    <property type="evidence" value="ECO:0007669"/>
    <property type="project" value="UniProtKB-KW"/>
</dbReference>
<evidence type="ECO:0000313" key="7">
    <source>
        <dbReference type="Proteomes" id="UP000700596"/>
    </source>
</evidence>
<dbReference type="Proteomes" id="UP000700596">
    <property type="component" value="Unassembled WGS sequence"/>
</dbReference>
<feature type="domain" description="U1-type" evidence="5">
    <location>
        <begin position="8"/>
        <end position="43"/>
    </location>
</feature>
<dbReference type="Pfam" id="PF06220">
    <property type="entry name" value="zf-U1"/>
    <property type="match status" value="1"/>
</dbReference>
<dbReference type="AlphaFoldDB" id="A0A9P9D868"/>
<evidence type="ECO:0000256" key="4">
    <source>
        <dbReference type="SAM" id="MobiDB-lite"/>
    </source>
</evidence>
<proteinExistence type="predicted"/>
<dbReference type="OrthoDB" id="191651at2759"/>
<keyword evidence="7" id="KW-1185">Reference proteome</keyword>
<evidence type="ECO:0000256" key="2">
    <source>
        <dbReference type="ARBA" id="ARBA00022771"/>
    </source>
</evidence>
<reference evidence="6" key="1">
    <citation type="journal article" date="2021" name="Nat. Commun.">
        <title>Genetic determinants of endophytism in the Arabidopsis root mycobiome.</title>
        <authorList>
            <person name="Mesny F."/>
            <person name="Miyauchi S."/>
            <person name="Thiergart T."/>
            <person name="Pickel B."/>
            <person name="Atanasova L."/>
            <person name="Karlsson M."/>
            <person name="Huettel B."/>
            <person name="Barry K.W."/>
            <person name="Haridas S."/>
            <person name="Chen C."/>
            <person name="Bauer D."/>
            <person name="Andreopoulos W."/>
            <person name="Pangilinan J."/>
            <person name="LaButti K."/>
            <person name="Riley R."/>
            <person name="Lipzen A."/>
            <person name="Clum A."/>
            <person name="Drula E."/>
            <person name="Henrissat B."/>
            <person name="Kohler A."/>
            <person name="Grigoriev I.V."/>
            <person name="Martin F.M."/>
            <person name="Hacquard S."/>
        </authorList>
    </citation>
    <scope>NUCLEOTIDE SEQUENCE</scope>
    <source>
        <strain evidence="6">MPI-CAGE-CH-0243</strain>
    </source>
</reference>
<dbReference type="GO" id="GO:0071011">
    <property type="term" value="C:precatalytic spliceosome"/>
    <property type="evidence" value="ECO:0007669"/>
    <property type="project" value="TreeGrafter"/>
</dbReference>
<dbReference type="Gene3D" id="3.30.160.60">
    <property type="entry name" value="Classic Zinc Finger"/>
    <property type="match status" value="1"/>
</dbReference>
<dbReference type="PANTHER" id="PTHR13173">
    <property type="entry name" value="WW DOMAIN BINDING PROTEIN 4"/>
    <property type="match status" value="1"/>
</dbReference>
<gene>
    <name evidence="6" type="ORF">B0J11DRAFT_496969</name>
</gene>
<keyword evidence="1" id="KW-0479">Metal-binding</keyword>